<name>A0A6J5MMG1_9CAUD</name>
<keyword evidence="4" id="KW-0118">Viral capsid assembly</keyword>
<dbReference type="Pfam" id="PF04586">
    <property type="entry name" value="Peptidase_S78"/>
    <property type="match status" value="1"/>
</dbReference>
<keyword evidence="3" id="KW-0378">Hydrolase</keyword>
<dbReference type="GO" id="GO:0008233">
    <property type="term" value="F:peptidase activity"/>
    <property type="evidence" value="ECO:0007669"/>
    <property type="project" value="UniProtKB-KW"/>
</dbReference>
<evidence type="ECO:0000256" key="2">
    <source>
        <dbReference type="ARBA" id="ARBA00022670"/>
    </source>
</evidence>
<sequence length="183" mass="20542">MSEEKMENRNYSVNLELRANGDGRTIFGIAVPYNKEQRITSTMIEVFRKGVFAEVIKAPHRVKLLRGHGENNVLGRATLLRETEEGLYAEFKISKTREGDEALELVKDGALDQLSVGFMPIKNKKRPDGVMERIKAHLAEVSLVTFGAYGELASITGMRDGQPQITPRLDEARKILDAIQRSK</sequence>
<keyword evidence="2 7" id="KW-0645">Protease</keyword>
<feature type="domain" description="Prohead serine protease" evidence="6">
    <location>
        <begin position="15"/>
        <end position="151"/>
    </location>
</feature>
<gene>
    <name evidence="7" type="ORF">UFOVP432_34</name>
</gene>
<evidence type="ECO:0000256" key="5">
    <source>
        <dbReference type="ARBA" id="ARBA00023045"/>
    </source>
</evidence>
<dbReference type="InterPro" id="IPR006433">
    <property type="entry name" value="Prohead_protease"/>
</dbReference>
<dbReference type="InterPro" id="IPR054613">
    <property type="entry name" value="Peptidase_S78_dom"/>
</dbReference>
<evidence type="ECO:0000256" key="1">
    <source>
        <dbReference type="ARBA" id="ARBA00022612"/>
    </source>
</evidence>
<keyword evidence="5" id="KW-1273">Viral capsid maturation</keyword>
<organism evidence="7">
    <name type="scientific">uncultured Caudovirales phage</name>
    <dbReference type="NCBI Taxonomy" id="2100421"/>
    <lineage>
        <taxon>Viruses</taxon>
        <taxon>Duplodnaviria</taxon>
        <taxon>Heunggongvirae</taxon>
        <taxon>Uroviricota</taxon>
        <taxon>Caudoviricetes</taxon>
        <taxon>Peduoviridae</taxon>
        <taxon>Maltschvirus</taxon>
        <taxon>Maltschvirus maltsch</taxon>
    </lineage>
</organism>
<proteinExistence type="predicted"/>
<dbReference type="GO" id="GO:0006508">
    <property type="term" value="P:proteolysis"/>
    <property type="evidence" value="ECO:0007669"/>
    <property type="project" value="UniProtKB-KW"/>
</dbReference>
<dbReference type="GO" id="GO:0046797">
    <property type="term" value="P:viral procapsid maturation"/>
    <property type="evidence" value="ECO:0007669"/>
    <property type="project" value="UniProtKB-KW"/>
</dbReference>
<evidence type="ECO:0000313" key="7">
    <source>
        <dbReference type="EMBL" id="CAB4147522.1"/>
    </source>
</evidence>
<reference evidence="7" key="1">
    <citation type="submission" date="2020-04" db="EMBL/GenBank/DDBJ databases">
        <authorList>
            <person name="Chiriac C."/>
            <person name="Salcher M."/>
            <person name="Ghai R."/>
            <person name="Kavagutti S V."/>
        </authorList>
    </citation>
    <scope>NUCLEOTIDE SEQUENCE</scope>
</reference>
<keyword evidence="1" id="KW-1188">Viral release from host cell</keyword>
<protein>
    <submittedName>
        <fullName evidence="7">COG3740 Phage head maturation protease</fullName>
    </submittedName>
</protein>
<evidence type="ECO:0000256" key="4">
    <source>
        <dbReference type="ARBA" id="ARBA00022950"/>
    </source>
</evidence>
<dbReference type="NCBIfam" id="TIGR01543">
    <property type="entry name" value="proheadase_HK97"/>
    <property type="match status" value="1"/>
</dbReference>
<evidence type="ECO:0000256" key="3">
    <source>
        <dbReference type="ARBA" id="ARBA00022801"/>
    </source>
</evidence>
<evidence type="ECO:0000259" key="6">
    <source>
        <dbReference type="Pfam" id="PF04586"/>
    </source>
</evidence>
<dbReference type="EMBL" id="LR796487">
    <property type="protein sequence ID" value="CAB4147522.1"/>
    <property type="molecule type" value="Genomic_DNA"/>
</dbReference>
<accession>A0A6J5MMG1</accession>